<evidence type="ECO:0000313" key="2">
    <source>
        <dbReference type="EMBL" id="OAA74794.1"/>
    </source>
</evidence>
<dbReference type="EMBL" id="AZHF01000006">
    <property type="protein sequence ID" value="OAA74794.1"/>
    <property type="molecule type" value="Genomic_DNA"/>
</dbReference>
<dbReference type="Gene3D" id="3.10.620.30">
    <property type="match status" value="1"/>
</dbReference>
<dbReference type="SUPFAM" id="SSF54001">
    <property type="entry name" value="Cysteine proteinases"/>
    <property type="match status" value="1"/>
</dbReference>
<evidence type="ECO:0000259" key="1">
    <source>
        <dbReference type="Pfam" id="PF01841"/>
    </source>
</evidence>
<keyword evidence="3" id="KW-1185">Reference proteome</keyword>
<name>A0A162LS05_CORDF</name>
<feature type="domain" description="Transglutaminase-like" evidence="1">
    <location>
        <begin position="86"/>
        <end position="147"/>
    </location>
</feature>
<sequence length="303" mass="33533">MSEYWLGHSPVSQPGNDALAAIAALPSDIPALHHAANQLVLHYRAQAAHVLPERQSEIHTRYAAAMFTRLFTRGPGATLSADRERLDQTVGCCRDSALLLVSLARSKGYAARIRSGFASYFAPGYMLDHVVAEIWEPAARRWRLVDADVPRAAGVDVLDLRPGIDFQTAPQAWRQVRAGGGTVATSRYTGFVDAPPDLRGEPFIAHNVLHDLAALDKTELLLWEEWGVLLDYVYTESMPEAEKDRLDEVSAVTEHQGVRIEDVKRFMEREELAVPKTVMLYDPYAPDGPPKPVDVSRALKATI</sequence>
<dbReference type="OrthoDB" id="2308942at2759"/>
<dbReference type="AlphaFoldDB" id="A0A162LS05"/>
<reference evidence="2 3" key="1">
    <citation type="journal article" date="2016" name="Genome Biol. Evol.">
        <title>Divergent and convergent evolution of fungal pathogenicity.</title>
        <authorList>
            <person name="Shang Y."/>
            <person name="Xiao G."/>
            <person name="Zheng P."/>
            <person name="Cen K."/>
            <person name="Zhan S."/>
            <person name="Wang C."/>
        </authorList>
    </citation>
    <scope>NUCLEOTIDE SEQUENCE [LARGE SCALE GENOMIC DNA]</scope>
    <source>
        <strain evidence="2 3">RCEF 1005</strain>
    </source>
</reference>
<dbReference type="InterPro" id="IPR002931">
    <property type="entry name" value="Transglutaminase-like"/>
</dbReference>
<dbReference type="Pfam" id="PF01841">
    <property type="entry name" value="Transglut_core"/>
    <property type="match status" value="1"/>
</dbReference>
<organism evidence="2 3">
    <name type="scientific">Akanthomyces lecanii RCEF 1005</name>
    <dbReference type="NCBI Taxonomy" id="1081108"/>
    <lineage>
        <taxon>Eukaryota</taxon>
        <taxon>Fungi</taxon>
        <taxon>Dikarya</taxon>
        <taxon>Ascomycota</taxon>
        <taxon>Pezizomycotina</taxon>
        <taxon>Sordariomycetes</taxon>
        <taxon>Hypocreomycetidae</taxon>
        <taxon>Hypocreales</taxon>
        <taxon>Cordycipitaceae</taxon>
        <taxon>Akanthomyces</taxon>
        <taxon>Cordyceps confragosa</taxon>
    </lineage>
</organism>
<evidence type="ECO:0000313" key="3">
    <source>
        <dbReference type="Proteomes" id="UP000076881"/>
    </source>
</evidence>
<proteinExistence type="predicted"/>
<comment type="caution">
    <text evidence="2">The sequence shown here is derived from an EMBL/GenBank/DDBJ whole genome shotgun (WGS) entry which is preliminary data.</text>
</comment>
<accession>A0A162LS05</accession>
<dbReference type="InterPro" id="IPR038765">
    <property type="entry name" value="Papain-like_cys_pep_sf"/>
</dbReference>
<gene>
    <name evidence="2" type="ORF">LEL_08375</name>
</gene>
<dbReference type="Proteomes" id="UP000076881">
    <property type="component" value="Unassembled WGS sequence"/>
</dbReference>
<protein>
    <submittedName>
        <fullName evidence="2">Transglutaminase-like protein</fullName>
    </submittedName>
</protein>